<dbReference type="AlphaFoldDB" id="E3MKU7"/>
<proteinExistence type="predicted"/>
<keyword evidence="1" id="KW-0472">Membrane</keyword>
<protein>
    <submittedName>
        <fullName evidence="2">Uncharacterized protein</fullName>
    </submittedName>
</protein>
<keyword evidence="1" id="KW-1133">Transmembrane helix</keyword>
<dbReference type="InParanoid" id="E3MKU7"/>
<keyword evidence="3" id="KW-1185">Reference proteome</keyword>
<dbReference type="EMBL" id="DS268453">
    <property type="protein sequence ID" value="EFP04250.1"/>
    <property type="molecule type" value="Genomic_DNA"/>
</dbReference>
<sequence length="194" mass="21604">MGYLSSIEAPLSALITVTFLVNNIYSIIYGIVESKDLFDMDALDTRDMLMSALAIMSLIGIWSSRRAFGVFTLVFMIHTFFYSIFNLFHVMVIVVKSSEDPCRFFESSGRLSDNVCHVVNGVILASAVVWLIATTLASIAVFLRLTTTAVYTRSMATSRSSDNSTPQLISRKSIGSEREVEAQTPRRIMTDIFV</sequence>
<evidence type="ECO:0000313" key="3">
    <source>
        <dbReference type="Proteomes" id="UP000008281"/>
    </source>
</evidence>
<feature type="transmembrane region" description="Helical" evidence="1">
    <location>
        <begin position="48"/>
        <end position="64"/>
    </location>
</feature>
<feature type="transmembrane region" description="Helical" evidence="1">
    <location>
        <begin position="71"/>
        <end position="95"/>
    </location>
</feature>
<name>E3MKU7_CAERE</name>
<feature type="transmembrane region" description="Helical" evidence="1">
    <location>
        <begin position="122"/>
        <end position="145"/>
    </location>
</feature>
<feature type="transmembrane region" description="Helical" evidence="1">
    <location>
        <begin position="12"/>
        <end position="32"/>
    </location>
</feature>
<reference evidence="2" key="1">
    <citation type="submission" date="2007-07" db="EMBL/GenBank/DDBJ databases">
        <title>PCAP assembly of the Caenorhabditis remanei genome.</title>
        <authorList>
            <consortium name="The Caenorhabditis remanei Sequencing Consortium"/>
            <person name="Wilson R.K."/>
        </authorList>
    </citation>
    <scope>NUCLEOTIDE SEQUENCE [LARGE SCALE GENOMIC DNA]</scope>
    <source>
        <strain evidence="2">PB4641</strain>
    </source>
</reference>
<dbReference type="HOGENOM" id="CLU_1349977_0_0_1"/>
<evidence type="ECO:0000313" key="2">
    <source>
        <dbReference type="EMBL" id="EFP04250.1"/>
    </source>
</evidence>
<dbReference type="eggNOG" id="ENOG502TH9H">
    <property type="taxonomic scope" value="Eukaryota"/>
</dbReference>
<keyword evidence="1" id="KW-0812">Transmembrane</keyword>
<organism evidence="3">
    <name type="scientific">Caenorhabditis remanei</name>
    <name type="common">Caenorhabditis vulgaris</name>
    <dbReference type="NCBI Taxonomy" id="31234"/>
    <lineage>
        <taxon>Eukaryota</taxon>
        <taxon>Metazoa</taxon>
        <taxon>Ecdysozoa</taxon>
        <taxon>Nematoda</taxon>
        <taxon>Chromadorea</taxon>
        <taxon>Rhabditida</taxon>
        <taxon>Rhabditina</taxon>
        <taxon>Rhabditomorpha</taxon>
        <taxon>Rhabditoidea</taxon>
        <taxon>Rhabditidae</taxon>
        <taxon>Peloderinae</taxon>
        <taxon>Caenorhabditis</taxon>
    </lineage>
</organism>
<gene>
    <name evidence="2" type="ORF">CRE_26611</name>
</gene>
<dbReference type="Proteomes" id="UP000008281">
    <property type="component" value="Unassembled WGS sequence"/>
</dbReference>
<accession>E3MKU7</accession>
<evidence type="ECO:0000256" key="1">
    <source>
        <dbReference type="SAM" id="Phobius"/>
    </source>
</evidence>